<proteinExistence type="inferred from homology"/>
<keyword evidence="6" id="KW-1185">Reference proteome</keyword>
<dbReference type="HOGENOM" id="CLU_018816_18_2_6"/>
<dbReference type="AlphaFoldDB" id="K7A989"/>
<feature type="domain" description="CzcB-like barrel-sandwich hybrid" evidence="4">
    <location>
        <begin position="85"/>
        <end position="225"/>
    </location>
</feature>
<dbReference type="eggNOG" id="COG0845">
    <property type="taxonomic scope" value="Bacteria"/>
</dbReference>
<evidence type="ECO:0000256" key="3">
    <source>
        <dbReference type="SAM" id="Phobius"/>
    </source>
</evidence>
<comment type="similarity">
    <text evidence="1">Belongs to the membrane fusion protein (MFP) (TC 8.A.1) family.</text>
</comment>
<dbReference type="Proteomes" id="UP000011864">
    <property type="component" value="Chromosome"/>
</dbReference>
<dbReference type="RefSeq" id="WP_007640327.1">
    <property type="nucleotide sequence ID" value="NC_020514.1"/>
</dbReference>
<dbReference type="GO" id="GO:1990281">
    <property type="term" value="C:efflux pump complex"/>
    <property type="evidence" value="ECO:0007669"/>
    <property type="project" value="TreeGrafter"/>
</dbReference>
<name>K7A989_9ALTE</name>
<dbReference type="OrthoDB" id="5730196at2"/>
<dbReference type="GO" id="GO:0015562">
    <property type="term" value="F:efflux transmembrane transporter activity"/>
    <property type="evidence" value="ECO:0007669"/>
    <property type="project" value="TreeGrafter"/>
</dbReference>
<dbReference type="Pfam" id="PF25973">
    <property type="entry name" value="BSH_CzcB"/>
    <property type="match status" value="1"/>
</dbReference>
<feature type="coiled-coil region" evidence="2">
    <location>
        <begin position="172"/>
        <end position="199"/>
    </location>
</feature>
<evidence type="ECO:0000313" key="6">
    <source>
        <dbReference type="Proteomes" id="UP000011864"/>
    </source>
</evidence>
<protein>
    <submittedName>
        <fullName evidence="5">Secretion protein</fullName>
    </submittedName>
</protein>
<evidence type="ECO:0000256" key="1">
    <source>
        <dbReference type="ARBA" id="ARBA00009477"/>
    </source>
</evidence>
<sequence>MIQQDDSSEIYNKKVHWAAHFVVTVIIIVIAIGILLALFSNKPQTRKWGGGEAPNVVVEIANLQQQDYAAWIDSYGTAESLTRTQLVAEVGGRVINVSPNIRAGGSFTQGDVLAYLDDRNFRVAVDIAASTLADSEVRYLQEVAQADLAAQEWNERPNNDAAQLLALRKPQVAAAKAAMQASKARLNNAKLDLERTQIRAPFDGKVLQQMVDIGQVVSPTQTIADIYGTDVVEVRLPVKLADLEHLMIPEDNETNQDQPKVLLTGEFGSRTYQWQGQIVRSEGALDPATRMLYVVAQINDPFISNEQRPAIRIGQFLSAKIEGRLLEDVYVIPRRAVSQNFVVSVADEGLLKKRKVTPLWTDAKSVVVSALSDSESILAQTTAGGSRLDRLRSSDLLILTPTANLPEGTKVKSLTEGFKNRPDSQNQFVEKQILQKNSATGSAQSSSATVK</sequence>
<keyword evidence="3" id="KW-1133">Transmembrane helix</keyword>
<keyword evidence="3" id="KW-0472">Membrane</keyword>
<feature type="transmembrane region" description="Helical" evidence="3">
    <location>
        <begin position="17"/>
        <end position="39"/>
    </location>
</feature>
<dbReference type="Gene3D" id="1.10.287.470">
    <property type="entry name" value="Helix hairpin bin"/>
    <property type="match status" value="1"/>
</dbReference>
<gene>
    <name evidence="5" type="ORF">C427_1072</name>
</gene>
<dbReference type="PANTHER" id="PTHR30469">
    <property type="entry name" value="MULTIDRUG RESISTANCE PROTEIN MDTA"/>
    <property type="match status" value="1"/>
</dbReference>
<dbReference type="InterPro" id="IPR006143">
    <property type="entry name" value="RND_pump_MFP"/>
</dbReference>
<dbReference type="SUPFAM" id="SSF111369">
    <property type="entry name" value="HlyD-like secretion proteins"/>
    <property type="match status" value="1"/>
</dbReference>
<dbReference type="Gene3D" id="2.40.50.100">
    <property type="match status" value="1"/>
</dbReference>
<evidence type="ECO:0000256" key="2">
    <source>
        <dbReference type="SAM" id="Coils"/>
    </source>
</evidence>
<dbReference type="EMBL" id="CP003837">
    <property type="protein sequence ID" value="AGH43181.1"/>
    <property type="molecule type" value="Genomic_DNA"/>
</dbReference>
<dbReference type="InterPro" id="IPR058647">
    <property type="entry name" value="BSH_CzcB-like"/>
</dbReference>
<dbReference type="PANTHER" id="PTHR30469:SF12">
    <property type="entry name" value="MULTIDRUG RESISTANCE PROTEIN MDTA"/>
    <property type="match status" value="1"/>
</dbReference>
<dbReference type="Gene3D" id="2.40.30.170">
    <property type="match status" value="1"/>
</dbReference>
<evidence type="ECO:0000313" key="5">
    <source>
        <dbReference type="EMBL" id="AGH43181.1"/>
    </source>
</evidence>
<accession>K7A989</accession>
<dbReference type="NCBIfam" id="TIGR01730">
    <property type="entry name" value="RND_mfp"/>
    <property type="match status" value="1"/>
</dbReference>
<keyword evidence="3" id="KW-0812">Transmembrane</keyword>
<dbReference type="STRING" id="1129794.C427_1072"/>
<evidence type="ECO:0000259" key="4">
    <source>
        <dbReference type="Pfam" id="PF25973"/>
    </source>
</evidence>
<organism evidence="5 6">
    <name type="scientific">Paraglaciecola psychrophila 170</name>
    <dbReference type="NCBI Taxonomy" id="1129794"/>
    <lineage>
        <taxon>Bacteria</taxon>
        <taxon>Pseudomonadati</taxon>
        <taxon>Pseudomonadota</taxon>
        <taxon>Gammaproteobacteria</taxon>
        <taxon>Alteromonadales</taxon>
        <taxon>Alteromonadaceae</taxon>
        <taxon>Paraglaciecola</taxon>
    </lineage>
</organism>
<keyword evidence="2" id="KW-0175">Coiled coil</keyword>
<dbReference type="PATRIC" id="fig|1129794.4.peg.1059"/>
<dbReference type="KEGG" id="gps:C427_1072"/>
<reference evidence="5 6" key="1">
    <citation type="journal article" date="2013" name="Genome Announc.">
        <title>Complete Genome Sequence of Glaciecola psychrophila Strain 170T.</title>
        <authorList>
            <person name="Yin J."/>
            <person name="Chen J."/>
            <person name="Liu G."/>
            <person name="Yu Y."/>
            <person name="Song L."/>
            <person name="Wang X."/>
            <person name="Qu X."/>
        </authorList>
    </citation>
    <scope>NUCLEOTIDE SEQUENCE [LARGE SCALE GENOMIC DNA]</scope>
    <source>
        <strain evidence="5 6">170</strain>
    </source>
</reference>